<evidence type="ECO:0000256" key="6">
    <source>
        <dbReference type="ARBA" id="ARBA00022676"/>
    </source>
</evidence>
<keyword evidence="11" id="KW-0472">Membrane</keyword>
<dbReference type="Proteomes" id="UP001620645">
    <property type="component" value="Unassembled WGS sequence"/>
</dbReference>
<evidence type="ECO:0000256" key="7">
    <source>
        <dbReference type="ARBA" id="ARBA00022679"/>
    </source>
</evidence>
<evidence type="ECO:0000259" key="15">
    <source>
        <dbReference type="Pfam" id="PF00534"/>
    </source>
</evidence>
<evidence type="ECO:0000256" key="4">
    <source>
        <dbReference type="ARBA" id="ARBA00012645"/>
    </source>
</evidence>
<organism evidence="17 18">
    <name type="scientific">Heterodera schachtii</name>
    <name type="common">Sugarbeet cyst nematode worm</name>
    <name type="synonym">Tylenchus schachtii</name>
    <dbReference type="NCBI Taxonomy" id="97005"/>
    <lineage>
        <taxon>Eukaryota</taxon>
        <taxon>Metazoa</taxon>
        <taxon>Ecdysozoa</taxon>
        <taxon>Nematoda</taxon>
        <taxon>Chromadorea</taxon>
        <taxon>Rhabditida</taxon>
        <taxon>Tylenchina</taxon>
        <taxon>Tylenchomorpha</taxon>
        <taxon>Tylenchoidea</taxon>
        <taxon>Heteroderidae</taxon>
        <taxon>Heteroderinae</taxon>
        <taxon>Heterodera</taxon>
    </lineage>
</organism>
<evidence type="ECO:0000256" key="13">
    <source>
        <dbReference type="ARBA" id="ARBA00045128"/>
    </source>
</evidence>
<dbReference type="Pfam" id="PF00534">
    <property type="entry name" value="Glycos_transf_1"/>
    <property type="match status" value="1"/>
</dbReference>
<dbReference type="CDD" id="cd03806">
    <property type="entry name" value="GT4_ALG11-like"/>
    <property type="match status" value="1"/>
</dbReference>
<comment type="function">
    <text evidence="13">GDP-Man:Man(3)GlcNAc(2)-PP-Dol alpha-1,2-mannosyltransferase that operates in the biosynthetic pathway of dolichol-linked oligosaccharides, the glycan precursors employed in protein asparagine (N)-glycosylation. The assembly of dolichol-linked oligosaccharides begins on the cytosolic side of the endoplasmic reticulum membrane and finishes in its lumen. The sequential addition of sugars to dolichol pyrophosphate produces dolichol-linked oligosaccharides containing fourteen sugars, including two GlcNAcs, nine mannoses and three glucoses. Once assembled, the oligosaccharide is transferred from the lipid to nascent proteins by oligosaccharyltransferases. Catalyzes, on the cytoplasmic face of the endoplasmic reticulum, the addition of the fourth and fifth mannose residues to the dolichol-linked oligosaccharide chain, to produce Man(5)GlcNAc(2)-PP-dolichol core oligosaccharide. Man(5)GlcNAc(2)-PP-dolichol is a substrate for ALG3, the following enzyme in the biosynthetic pathway.</text>
</comment>
<dbReference type="GO" id="GO:0005789">
    <property type="term" value="C:endoplasmic reticulum membrane"/>
    <property type="evidence" value="ECO:0007669"/>
    <property type="project" value="UniProtKB-SubCell"/>
</dbReference>
<dbReference type="PANTHER" id="PTHR45919:SF1">
    <property type="entry name" value="GDP-MAN:MAN(3)GLCNAC(2)-PP-DOL ALPHA-1,2-MANNOSYLTRANSFERASE"/>
    <property type="match status" value="1"/>
</dbReference>
<dbReference type="GO" id="GO:0004377">
    <property type="term" value="F:GDP-Man:Man(3)GlcNAc(2)-PP-Dol alpha-1,2-mannosyltransferase activity"/>
    <property type="evidence" value="ECO:0007669"/>
    <property type="project" value="UniProtKB-UniRule"/>
</dbReference>
<dbReference type="AlphaFoldDB" id="A0ABD2I9E7"/>
<keyword evidence="6 14" id="KW-0328">Glycosyltransferase</keyword>
<dbReference type="InterPro" id="IPR001296">
    <property type="entry name" value="Glyco_trans_1"/>
</dbReference>
<comment type="similarity">
    <text evidence="3 14">Belongs to the glycosyltransferase group 1 family. Glycosyltransferase 4 subfamily.</text>
</comment>
<dbReference type="EC" id="2.4.1.131" evidence="4 14"/>
<keyword evidence="10" id="KW-1133">Transmembrane helix</keyword>
<dbReference type="EMBL" id="JBICCN010000373">
    <property type="protein sequence ID" value="KAL3072773.1"/>
    <property type="molecule type" value="Genomic_DNA"/>
</dbReference>
<evidence type="ECO:0000256" key="5">
    <source>
        <dbReference type="ARBA" id="ARBA00022018"/>
    </source>
</evidence>
<keyword evidence="18" id="KW-1185">Reference proteome</keyword>
<dbReference type="InterPro" id="IPR038013">
    <property type="entry name" value="ALG11"/>
</dbReference>
<protein>
    <recommendedName>
        <fullName evidence="5 14">GDP-Man:Man(3)GlcNAc(2)-PP-Dol alpha-1,2-mannosyltransferase</fullName>
        <ecNumber evidence="4 14">2.4.1.131</ecNumber>
    </recommendedName>
</protein>
<comment type="pathway">
    <text evidence="2 14">Protein modification; protein glycosylation.</text>
</comment>
<evidence type="ECO:0000313" key="17">
    <source>
        <dbReference type="EMBL" id="KAL3072773.1"/>
    </source>
</evidence>
<accession>A0ABD2I9E7</accession>
<name>A0ABD2I9E7_HETSC</name>
<evidence type="ECO:0000256" key="3">
    <source>
        <dbReference type="ARBA" id="ARBA00009481"/>
    </source>
</evidence>
<reference evidence="17 18" key="1">
    <citation type="submission" date="2024-10" db="EMBL/GenBank/DDBJ databases">
        <authorList>
            <person name="Kim D."/>
        </authorList>
    </citation>
    <scope>NUCLEOTIDE SEQUENCE [LARGE SCALE GENOMIC DNA]</scope>
    <source>
        <strain evidence="17">Taebaek</strain>
    </source>
</reference>
<evidence type="ECO:0000259" key="16">
    <source>
        <dbReference type="Pfam" id="PF15924"/>
    </source>
</evidence>
<comment type="subcellular location">
    <subcellularLocation>
        <location evidence="1">Endoplasmic reticulum membrane</location>
        <topology evidence="1">Single-pass membrane protein</topology>
    </subcellularLocation>
</comment>
<feature type="domain" description="ALG11 mannosyltransferase N-terminal" evidence="16">
    <location>
        <begin position="91"/>
        <end position="219"/>
    </location>
</feature>
<sequence length="463" mass="52057">MPLVLLSFVLLPLFPFLLVVAVSRLYFNRRRVSGSFAFFHPFCDASGGGERVLWLAINALQKKFGQSNQKLHFVIFTGDFDRTPEQIIEKAHNYPRFTLLGQMFAGFVLGCEALCRHCPEWFMDTTGCPLTLPLFRWIACAKTMCYVHYPLITTEMVALVDSRAVSYNNSSQIASSIVLTNAKLLYYRLISLLYCACGTSSQVTMANGSWTASHIANLWFCQPKVIFPPCNVETLSNLENRTEQLLADGNPSLILSVGQIRPEKNHLEQLRIFAEVRRRLKERGSNLKIKLVIAGGCRNAGDWDRVDFLKKFALGNFQLNSDEAVQSDGDITWQLNVPFAELTDLLRSSLVGLHTMRNEHFGISVVEGMAAGTLMVAHNSGGPKMDIIADNGNSVDEKGVYAGENGFLATSTEDYAEAILRIIDMDKIGRNRIRERARQRVERFSDGQFERIFCDAVEELLRE</sequence>
<evidence type="ECO:0000313" key="18">
    <source>
        <dbReference type="Proteomes" id="UP001620645"/>
    </source>
</evidence>
<comment type="caution">
    <text evidence="17">The sequence shown here is derived from an EMBL/GenBank/DDBJ whole genome shotgun (WGS) entry which is preliminary data.</text>
</comment>
<comment type="catalytic activity">
    <reaction evidence="12 14">
        <text>an alpha-D-Man-(1-&gt;3)-[alpha-D-Man-(1-&gt;6)]-beta-D-Man-(1-&gt;4)-beta-D-GlcNAc-(1-&gt;4)-alpha-D-GlcNAc-diphospho-di-trans,poly-cis-dolichol + 2 GDP-alpha-D-mannose = an alpha-D-Man-(1-&gt;2)-alpha-D-Man-(1-&gt;2)-alpha-D-Man-(1-&gt;3)-[alpha-D-Man-(1-&gt;6)]-beta-D-Man-(1-&gt;4)-beta-D-GlcNAc-(1-&gt;4)-alpha-D-GlcNAc-diphospho-di-trans,poly-cis-dolichol + 2 GDP + 2 H(+)</text>
        <dbReference type="Rhea" id="RHEA:29523"/>
        <dbReference type="Rhea" id="RHEA-COMP:19515"/>
        <dbReference type="Rhea" id="RHEA-COMP:19516"/>
        <dbReference type="ChEBI" id="CHEBI:15378"/>
        <dbReference type="ChEBI" id="CHEBI:57527"/>
        <dbReference type="ChEBI" id="CHEBI:58189"/>
        <dbReference type="ChEBI" id="CHEBI:132511"/>
        <dbReference type="ChEBI" id="CHEBI:132515"/>
        <dbReference type="EC" id="2.4.1.131"/>
    </reaction>
    <physiologicalReaction direction="left-to-right" evidence="12 14">
        <dbReference type="Rhea" id="RHEA:29524"/>
    </physiologicalReaction>
</comment>
<evidence type="ECO:0000256" key="9">
    <source>
        <dbReference type="ARBA" id="ARBA00022824"/>
    </source>
</evidence>
<evidence type="ECO:0000256" key="10">
    <source>
        <dbReference type="ARBA" id="ARBA00022989"/>
    </source>
</evidence>
<keyword evidence="8" id="KW-0812">Transmembrane</keyword>
<gene>
    <name evidence="17" type="ORF">niasHS_017747</name>
</gene>
<dbReference type="Pfam" id="PF15924">
    <property type="entry name" value="ALG11_N"/>
    <property type="match status" value="1"/>
</dbReference>
<evidence type="ECO:0000256" key="14">
    <source>
        <dbReference type="RuleBase" id="RU367051"/>
    </source>
</evidence>
<dbReference type="SUPFAM" id="SSF53756">
    <property type="entry name" value="UDP-Glycosyltransferase/glycogen phosphorylase"/>
    <property type="match status" value="1"/>
</dbReference>
<evidence type="ECO:0000256" key="8">
    <source>
        <dbReference type="ARBA" id="ARBA00022692"/>
    </source>
</evidence>
<dbReference type="Gene3D" id="3.40.50.2000">
    <property type="entry name" value="Glycogen Phosphorylase B"/>
    <property type="match status" value="1"/>
</dbReference>
<evidence type="ECO:0000256" key="12">
    <source>
        <dbReference type="ARBA" id="ARBA00045065"/>
    </source>
</evidence>
<keyword evidence="9 14" id="KW-0256">Endoplasmic reticulum</keyword>
<dbReference type="PANTHER" id="PTHR45919">
    <property type="entry name" value="GDP-MAN:MAN(3)GLCNAC(2)-PP-DOL ALPHA-1,2-MANNOSYLTRANSFERASE"/>
    <property type="match status" value="1"/>
</dbReference>
<evidence type="ECO:0000256" key="11">
    <source>
        <dbReference type="ARBA" id="ARBA00023136"/>
    </source>
</evidence>
<keyword evidence="7 14" id="KW-0808">Transferase</keyword>
<proteinExistence type="inferred from homology"/>
<dbReference type="InterPro" id="IPR031814">
    <property type="entry name" value="ALG11_N"/>
</dbReference>
<evidence type="ECO:0000256" key="1">
    <source>
        <dbReference type="ARBA" id="ARBA00004389"/>
    </source>
</evidence>
<evidence type="ECO:0000256" key="2">
    <source>
        <dbReference type="ARBA" id="ARBA00004922"/>
    </source>
</evidence>
<feature type="domain" description="Glycosyl transferase family 1" evidence="15">
    <location>
        <begin position="243"/>
        <end position="440"/>
    </location>
</feature>